<keyword evidence="2" id="KW-0233">DNA recombination</keyword>
<dbReference type="InterPro" id="IPR025269">
    <property type="entry name" value="SAM-like_dom"/>
</dbReference>
<protein>
    <submittedName>
        <fullName evidence="4">Phage integrase family protein</fullName>
    </submittedName>
</protein>
<dbReference type="Pfam" id="PF13102">
    <property type="entry name" value="Phage_int_SAM_5"/>
    <property type="match status" value="1"/>
</dbReference>
<evidence type="ECO:0000259" key="3">
    <source>
        <dbReference type="PROSITE" id="PS51898"/>
    </source>
</evidence>
<dbReference type="Gene3D" id="1.10.150.130">
    <property type="match status" value="1"/>
</dbReference>
<dbReference type="InterPro" id="IPR010998">
    <property type="entry name" value="Integrase_recombinase_N"/>
</dbReference>
<dbReference type="Gene3D" id="1.10.443.10">
    <property type="entry name" value="Intergrase catalytic core"/>
    <property type="match status" value="1"/>
</dbReference>
<dbReference type="InterPro" id="IPR013762">
    <property type="entry name" value="Integrase-like_cat_sf"/>
</dbReference>
<dbReference type="PROSITE" id="PS51898">
    <property type="entry name" value="TYR_RECOMBINASE"/>
    <property type="match status" value="1"/>
</dbReference>
<dbReference type="Pfam" id="PF00589">
    <property type="entry name" value="Phage_integrase"/>
    <property type="match status" value="1"/>
</dbReference>
<evidence type="ECO:0000313" key="4">
    <source>
        <dbReference type="EMBL" id="SHJ88249.1"/>
    </source>
</evidence>
<dbReference type="EMBL" id="FQZE01000037">
    <property type="protein sequence ID" value="SHJ88249.1"/>
    <property type="molecule type" value="Genomic_DNA"/>
</dbReference>
<dbReference type="GO" id="GO:0015074">
    <property type="term" value="P:DNA integration"/>
    <property type="evidence" value="ECO:0007669"/>
    <property type="project" value="InterPro"/>
</dbReference>
<accession>A0A1M6MXS6</accession>
<dbReference type="InterPro" id="IPR011010">
    <property type="entry name" value="DNA_brk_join_enz"/>
</dbReference>
<gene>
    <name evidence="4" type="ORF">SAMN05444280_13712</name>
</gene>
<reference evidence="4 5" key="1">
    <citation type="submission" date="2016-11" db="EMBL/GenBank/DDBJ databases">
        <authorList>
            <person name="Jaros S."/>
            <person name="Januszkiewicz K."/>
            <person name="Wedrychowicz H."/>
        </authorList>
    </citation>
    <scope>NUCLEOTIDE SEQUENCE [LARGE SCALE GENOMIC DNA]</scope>
    <source>
        <strain evidence="4 5">DSM 27063</strain>
    </source>
</reference>
<dbReference type="AlphaFoldDB" id="A0A1M6MXS6"/>
<dbReference type="GO" id="GO:0003677">
    <property type="term" value="F:DNA binding"/>
    <property type="evidence" value="ECO:0007669"/>
    <property type="project" value="UniProtKB-KW"/>
</dbReference>
<dbReference type="GO" id="GO:0006310">
    <property type="term" value="P:DNA recombination"/>
    <property type="evidence" value="ECO:0007669"/>
    <property type="project" value="UniProtKB-KW"/>
</dbReference>
<organism evidence="4 5">
    <name type="scientific">Tangfeifania diversioriginum</name>
    <dbReference type="NCBI Taxonomy" id="1168035"/>
    <lineage>
        <taxon>Bacteria</taxon>
        <taxon>Pseudomonadati</taxon>
        <taxon>Bacteroidota</taxon>
        <taxon>Bacteroidia</taxon>
        <taxon>Marinilabiliales</taxon>
        <taxon>Prolixibacteraceae</taxon>
        <taxon>Tangfeifania</taxon>
    </lineage>
</organism>
<keyword evidence="1" id="KW-0238">DNA-binding</keyword>
<evidence type="ECO:0000256" key="2">
    <source>
        <dbReference type="ARBA" id="ARBA00023172"/>
    </source>
</evidence>
<dbReference type="STRING" id="1168035.SAMN05444280_13712"/>
<dbReference type="Proteomes" id="UP000184050">
    <property type="component" value="Unassembled WGS sequence"/>
</dbReference>
<evidence type="ECO:0000313" key="5">
    <source>
        <dbReference type="Proteomes" id="UP000184050"/>
    </source>
</evidence>
<feature type="domain" description="Tyr recombinase" evidence="3">
    <location>
        <begin position="216"/>
        <end position="413"/>
    </location>
</feature>
<proteinExistence type="predicted"/>
<dbReference type="Pfam" id="PF17293">
    <property type="entry name" value="Arm-DNA-bind_5"/>
    <property type="match status" value="1"/>
</dbReference>
<keyword evidence="5" id="KW-1185">Reference proteome</keyword>
<sequence>MRTTNPNKEGLYAVMLEVSKLKKRSYLSLKIHGDPHYWDDIQERFVIEKGLRSKEAKERNEERKKNNYLIERYNQRAIDILRKFEDEKVDWTLNQFKEAFTGKIRQGKFHSYILEHIKTLRETGHTGNANCYDNLEHILSLFDNKIQERVFGEIDYKYVKRFDVFLQKRKNESNTRRYYMKSLRAIINKAIKDGEATRGTYPFGKDGFKISELDKETAKRYLPNDYLVKLKTSKSSREVREYARKLFLFSYYCYGMSFIDMAHLKTKNIVIHNNGKYIVYFRQKTKNQPKTKPIQIKITEQIQQLIDELKQFKEPMKDYLLPIITVDHEGEKLYEHITNKRKRYVSYLKDLANEFGFEFNLTSYVSRHTMAMQLQNNSIPRDKISQIMGHNDLQTTNTYLDSLDSSVIDEAVKVL</sequence>
<dbReference type="InterPro" id="IPR035386">
    <property type="entry name" value="Arm-DNA-bind_5"/>
</dbReference>
<evidence type="ECO:0000256" key="1">
    <source>
        <dbReference type="ARBA" id="ARBA00023125"/>
    </source>
</evidence>
<name>A0A1M6MXS6_9BACT</name>
<dbReference type="SUPFAM" id="SSF56349">
    <property type="entry name" value="DNA breaking-rejoining enzymes"/>
    <property type="match status" value="1"/>
</dbReference>
<dbReference type="InterPro" id="IPR002104">
    <property type="entry name" value="Integrase_catalytic"/>
</dbReference>